<organism evidence="7 8">
    <name type="scientific">Trematosphaeria pertusa</name>
    <dbReference type="NCBI Taxonomy" id="390896"/>
    <lineage>
        <taxon>Eukaryota</taxon>
        <taxon>Fungi</taxon>
        <taxon>Dikarya</taxon>
        <taxon>Ascomycota</taxon>
        <taxon>Pezizomycotina</taxon>
        <taxon>Dothideomycetes</taxon>
        <taxon>Pleosporomycetidae</taxon>
        <taxon>Pleosporales</taxon>
        <taxon>Massarineae</taxon>
        <taxon>Trematosphaeriaceae</taxon>
        <taxon>Trematosphaeria</taxon>
    </lineage>
</organism>
<gene>
    <name evidence="7" type="ORF">BU26DRAFT_514588</name>
</gene>
<keyword evidence="6" id="KW-0732">Signal</keyword>
<evidence type="ECO:0000256" key="1">
    <source>
        <dbReference type="ARBA" id="ARBA00004141"/>
    </source>
</evidence>
<dbReference type="Gene3D" id="1.20.58.340">
    <property type="entry name" value="Magnesium transport protein CorA, transmembrane region"/>
    <property type="match status" value="1"/>
</dbReference>
<keyword evidence="4 5" id="KW-0472">Membrane</keyword>
<evidence type="ECO:0000256" key="5">
    <source>
        <dbReference type="SAM" id="Phobius"/>
    </source>
</evidence>
<dbReference type="InterPro" id="IPR045863">
    <property type="entry name" value="CorA_TM1_TM2"/>
</dbReference>
<keyword evidence="3 5" id="KW-1133">Transmembrane helix</keyword>
<dbReference type="RefSeq" id="XP_033689731.1">
    <property type="nucleotide sequence ID" value="XM_033827873.1"/>
</dbReference>
<reference evidence="7" key="1">
    <citation type="journal article" date="2020" name="Stud. Mycol.">
        <title>101 Dothideomycetes genomes: a test case for predicting lifestyles and emergence of pathogens.</title>
        <authorList>
            <person name="Haridas S."/>
            <person name="Albert R."/>
            <person name="Binder M."/>
            <person name="Bloem J."/>
            <person name="Labutti K."/>
            <person name="Salamov A."/>
            <person name="Andreopoulos B."/>
            <person name="Baker S."/>
            <person name="Barry K."/>
            <person name="Bills G."/>
            <person name="Bluhm B."/>
            <person name="Cannon C."/>
            <person name="Castanera R."/>
            <person name="Culley D."/>
            <person name="Daum C."/>
            <person name="Ezra D."/>
            <person name="Gonzalez J."/>
            <person name="Henrissat B."/>
            <person name="Kuo A."/>
            <person name="Liang C."/>
            <person name="Lipzen A."/>
            <person name="Lutzoni F."/>
            <person name="Magnuson J."/>
            <person name="Mondo S."/>
            <person name="Nolan M."/>
            <person name="Ohm R."/>
            <person name="Pangilinan J."/>
            <person name="Park H.-J."/>
            <person name="Ramirez L."/>
            <person name="Alfaro M."/>
            <person name="Sun H."/>
            <person name="Tritt A."/>
            <person name="Yoshinaga Y."/>
            <person name="Zwiers L.-H."/>
            <person name="Turgeon B."/>
            <person name="Goodwin S."/>
            <person name="Spatafora J."/>
            <person name="Crous P."/>
            <person name="Grigoriev I."/>
        </authorList>
    </citation>
    <scope>NUCLEOTIDE SEQUENCE</scope>
    <source>
        <strain evidence="7">CBS 122368</strain>
    </source>
</reference>
<evidence type="ECO:0000256" key="2">
    <source>
        <dbReference type="ARBA" id="ARBA00022692"/>
    </source>
</evidence>
<comment type="subcellular location">
    <subcellularLocation>
        <location evidence="1">Membrane</location>
        <topology evidence="1">Multi-pass membrane protein</topology>
    </subcellularLocation>
</comment>
<feature type="chain" id="PRO_5025478060" evidence="6">
    <location>
        <begin position="18"/>
        <end position="95"/>
    </location>
</feature>
<dbReference type="EMBL" id="ML987190">
    <property type="protein sequence ID" value="KAF2254727.1"/>
    <property type="molecule type" value="Genomic_DNA"/>
</dbReference>
<feature type="transmembrane region" description="Helical" evidence="5">
    <location>
        <begin position="33"/>
        <end position="51"/>
    </location>
</feature>
<keyword evidence="2 5" id="KW-0812">Transmembrane</keyword>
<protein>
    <submittedName>
        <fullName evidence="7">Uncharacterized protein</fullName>
    </submittedName>
</protein>
<evidence type="ECO:0000256" key="3">
    <source>
        <dbReference type="ARBA" id="ARBA00022989"/>
    </source>
</evidence>
<evidence type="ECO:0000256" key="6">
    <source>
        <dbReference type="SAM" id="SignalP"/>
    </source>
</evidence>
<dbReference type="GO" id="GO:0016020">
    <property type="term" value="C:membrane"/>
    <property type="evidence" value="ECO:0007669"/>
    <property type="project" value="UniProtKB-SubCell"/>
</dbReference>
<dbReference type="SUPFAM" id="SSF144083">
    <property type="entry name" value="Magnesium transport protein CorA, transmembrane region"/>
    <property type="match status" value="1"/>
</dbReference>
<accession>A0A6A6IXH6</accession>
<proteinExistence type="predicted"/>
<evidence type="ECO:0000313" key="8">
    <source>
        <dbReference type="Proteomes" id="UP000800094"/>
    </source>
</evidence>
<evidence type="ECO:0000256" key="4">
    <source>
        <dbReference type="ARBA" id="ARBA00023136"/>
    </source>
</evidence>
<feature type="signal peptide" evidence="6">
    <location>
        <begin position="1"/>
        <end position="17"/>
    </location>
</feature>
<sequence>MRRISILAALFLPLTLSASLLGMNAKELNGGLLRLWVFVPLSVVVSVVILGKSRITDKFMPPPTAHVDVEQLMNDTKNGESGGVRIVFGSTPVQT</sequence>
<evidence type="ECO:0000313" key="7">
    <source>
        <dbReference type="EMBL" id="KAF2254727.1"/>
    </source>
</evidence>
<dbReference type="GeneID" id="54581203"/>
<dbReference type="Proteomes" id="UP000800094">
    <property type="component" value="Unassembled WGS sequence"/>
</dbReference>
<keyword evidence="8" id="KW-1185">Reference proteome</keyword>
<name>A0A6A6IXH6_9PLEO</name>
<dbReference type="AlphaFoldDB" id="A0A6A6IXH6"/>